<name>A0ABQ7NQE0_BRACM</name>
<evidence type="ECO:0000313" key="1">
    <source>
        <dbReference type="EMBL" id="KAG5412736.1"/>
    </source>
</evidence>
<organism evidence="1 2">
    <name type="scientific">Brassica rapa subsp. trilocularis</name>
    <dbReference type="NCBI Taxonomy" id="1813537"/>
    <lineage>
        <taxon>Eukaryota</taxon>
        <taxon>Viridiplantae</taxon>
        <taxon>Streptophyta</taxon>
        <taxon>Embryophyta</taxon>
        <taxon>Tracheophyta</taxon>
        <taxon>Spermatophyta</taxon>
        <taxon>Magnoliopsida</taxon>
        <taxon>eudicotyledons</taxon>
        <taxon>Gunneridae</taxon>
        <taxon>Pentapetalae</taxon>
        <taxon>rosids</taxon>
        <taxon>malvids</taxon>
        <taxon>Brassicales</taxon>
        <taxon>Brassicaceae</taxon>
        <taxon>Brassiceae</taxon>
        <taxon>Brassica</taxon>
    </lineage>
</organism>
<accession>A0ABQ7NQE0</accession>
<comment type="caution">
    <text evidence="1">The sequence shown here is derived from an EMBL/GenBank/DDBJ whole genome shotgun (WGS) entry which is preliminary data.</text>
</comment>
<reference evidence="1 2" key="1">
    <citation type="submission" date="2021-03" db="EMBL/GenBank/DDBJ databases">
        <authorList>
            <person name="King G.J."/>
            <person name="Bancroft I."/>
            <person name="Baten A."/>
            <person name="Bloomfield J."/>
            <person name="Borpatragohain P."/>
            <person name="He Z."/>
            <person name="Irish N."/>
            <person name="Irwin J."/>
            <person name="Liu K."/>
            <person name="Mauleon R.P."/>
            <person name="Moore J."/>
            <person name="Morris R."/>
            <person name="Ostergaard L."/>
            <person name="Wang B."/>
            <person name="Wells R."/>
        </authorList>
    </citation>
    <scope>NUCLEOTIDE SEQUENCE [LARGE SCALE GENOMIC DNA]</scope>
    <source>
        <strain evidence="1">R-o-18</strain>
        <tissue evidence="1">Leaf</tissue>
    </source>
</reference>
<keyword evidence="2" id="KW-1185">Reference proteome</keyword>
<gene>
    <name evidence="1" type="primary">A01g500360.1_BraROA</name>
    <name evidence="1" type="ORF">IGI04_000303</name>
</gene>
<proteinExistence type="predicted"/>
<sequence>MEKCTKNKSSHSQLYGPLQECGLASFSCCYVIVAPPSHYAISSIDGSSQSQPYGALIPILVAETIVQECVHARFARFYVTVASPSHYTVSSIDGFSQSYLYDFPKLLSSTEFPGTLAFKTH</sequence>
<evidence type="ECO:0000313" key="2">
    <source>
        <dbReference type="Proteomes" id="UP000823674"/>
    </source>
</evidence>
<protein>
    <submittedName>
        <fullName evidence="1">Uncharacterized protein</fullName>
    </submittedName>
</protein>
<dbReference type="EMBL" id="JADBGQ010000001">
    <property type="protein sequence ID" value="KAG5412736.1"/>
    <property type="molecule type" value="Genomic_DNA"/>
</dbReference>
<dbReference type="Proteomes" id="UP000823674">
    <property type="component" value="Chromosome A01"/>
</dbReference>